<evidence type="ECO:0000256" key="1">
    <source>
        <dbReference type="PROSITE-ProRule" id="PRU00339"/>
    </source>
</evidence>
<dbReference type="EMBL" id="VCDI01000003">
    <property type="protein sequence ID" value="TLU72717.1"/>
    <property type="molecule type" value="Genomic_DNA"/>
</dbReference>
<dbReference type="OrthoDB" id="7817412at2"/>
<dbReference type="SMART" id="SM00028">
    <property type="entry name" value="TPR"/>
    <property type="match status" value="2"/>
</dbReference>
<evidence type="ECO:0000313" key="5">
    <source>
        <dbReference type="Proteomes" id="UP000305654"/>
    </source>
</evidence>
<dbReference type="PROSITE" id="PS50005">
    <property type="entry name" value="TPR"/>
    <property type="match status" value="1"/>
</dbReference>
<dbReference type="Proteomes" id="UP000305654">
    <property type="component" value="Unassembled WGS sequence"/>
</dbReference>
<dbReference type="Gene3D" id="1.25.40.10">
    <property type="entry name" value="Tetratricopeptide repeat domain"/>
    <property type="match status" value="2"/>
</dbReference>
<comment type="caution">
    <text evidence="4">The sequence shown here is derived from an EMBL/GenBank/DDBJ whole genome shotgun (WGS) entry which is preliminary data.</text>
</comment>
<evidence type="ECO:0000259" key="3">
    <source>
        <dbReference type="Pfam" id="PF16918"/>
    </source>
</evidence>
<proteinExistence type="predicted"/>
<feature type="signal peptide" evidence="2">
    <location>
        <begin position="1"/>
        <end position="21"/>
    </location>
</feature>
<evidence type="ECO:0000313" key="4">
    <source>
        <dbReference type="EMBL" id="TLU72717.1"/>
    </source>
</evidence>
<reference evidence="4 5" key="1">
    <citation type="submission" date="2019-05" db="EMBL/GenBank/DDBJ databases">
        <authorList>
            <person name="Pankratov T."/>
            <person name="Grouzdev D."/>
        </authorList>
    </citation>
    <scope>NUCLEOTIDE SEQUENCE [LARGE SCALE GENOMIC DNA]</scope>
    <source>
        <strain evidence="4 5">KEBCLARHB70R</strain>
    </source>
</reference>
<evidence type="ECO:0000256" key="2">
    <source>
        <dbReference type="SAM" id="SignalP"/>
    </source>
</evidence>
<feature type="chain" id="PRO_5024411985" evidence="2">
    <location>
        <begin position="22"/>
        <end position="248"/>
    </location>
</feature>
<sequence>MTSFRASIPIRCVSWYCCLLAGCATLPASSQVDHDLKVADIELASGAPDAALRIMQDLAARRPGDARVTLRMGEADAALGHPQAAEASFRRVLATAPGNVPAGLGLARLQLASDPAGALAGLQGLAKAGPRDARILTDLGVALDLLGRAAEAQAAYHAALDVDPALLSAQADLGLSLAISGHPSAALRLLGPLARSADAGSRVRQDYALAETLAGHQEQAASVLRIDMPATQVASVVNAFESLRDAPR</sequence>
<dbReference type="InterPro" id="IPR011990">
    <property type="entry name" value="TPR-like_helical_dom_sf"/>
</dbReference>
<dbReference type="Pfam" id="PF16918">
    <property type="entry name" value="PknG_TPR"/>
    <property type="match status" value="1"/>
</dbReference>
<feature type="repeat" description="TPR" evidence="1">
    <location>
        <begin position="133"/>
        <end position="166"/>
    </location>
</feature>
<gene>
    <name evidence="4" type="ORF">FE263_11840</name>
</gene>
<keyword evidence="2" id="KW-0732">Signal</keyword>
<organism evidence="4 5">
    <name type="scientific">Lichenicoccus roseus</name>
    <dbReference type="NCBI Taxonomy" id="2683649"/>
    <lineage>
        <taxon>Bacteria</taxon>
        <taxon>Pseudomonadati</taxon>
        <taxon>Pseudomonadota</taxon>
        <taxon>Alphaproteobacteria</taxon>
        <taxon>Acetobacterales</taxon>
        <taxon>Acetobacteraceae</taxon>
        <taxon>Lichenicoccus</taxon>
    </lineage>
</organism>
<feature type="domain" description="Protein kinase G tetratricopeptide repeat containing" evidence="3">
    <location>
        <begin position="25"/>
        <end position="107"/>
    </location>
</feature>
<dbReference type="SUPFAM" id="SSF48452">
    <property type="entry name" value="TPR-like"/>
    <property type="match status" value="1"/>
</dbReference>
<dbReference type="PROSITE" id="PS51257">
    <property type="entry name" value="PROKAR_LIPOPROTEIN"/>
    <property type="match status" value="1"/>
</dbReference>
<name>A0A5R9J863_9PROT</name>
<dbReference type="AlphaFoldDB" id="A0A5R9J863"/>
<keyword evidence="1" id="KW-0802">TPR repeat</keyword>
<protein>
    <submittedName>
        <fullName evidence="4">Tetratricopeptide repeat protein</fullName>
    </submittedName>
</protein>
<dbReference type="InterPro" id="IPR019734">
    <property type="entry name" value="TPR_rpt"/>
</dbReference>
<keyword evidence="5" id="KW-1185">Reference proteome</keyword>
<accession>A0A5R9J863</accession>
<dbReference type="InterPro" id="IPR031636">
    <property type="entry name" value="PknG_TPR"/>
</dbReference>